<sequence length="41" mass="4671">MNTWEARPILGLRLCLRLLKSDLILVLAFLLESGTMYTCDS</sequence>
<dbReference type="EMBL" id="LR026963">
    <property type="protein sequence ID" value="VBB69793.1"/>
    <property type="molecule type" value="Genomic_DNA"/>
</dbReference>
<gene>
    <name evidence="1" type="ORF">RIEGSTA812A_PEG_1266</name>
</gene>
<reference evidence="1" key="1">
    <citation type="submission" date="2018-10" db="EMBL/GenBank/DDBJ databases">
        <authorList>
            <person name="Gruber-Vodicka H."/>
            <person name="Jaeckle O."/>
        </authorList>
    </citation>
    <scope>NUCLEOTIDE SEQUENCE</scope>
</reference>
<accession>A0A484HAD5</accession>
<name>A0A484HAD5_9ZZZZ</name>
<evidence type="ECO:0000313" key="1">
    <source>
        <dbReference type="EMBL" id="VBB69793.1"/>
    </source>
</evidence>
<organism evidence="1">
    <name type="scientific">invertebrate metagenome</name>
    <dbReference type="NCBI Taxonomy" id="1711999"/>
    <lineage>
        <taxon>unclassified sequences</taxon>
        <taxon>metagenomes</taxon>
        <taxon>organismal metagenomes</taxon>
    </lineage>
</organism>
<protein>
    <submittedName>
        <fullName evidence="1">Uncharacterized protein</fullName>
    </submittedName>
</protein>
<proteinExistence type="predicted"/>
<dbReference type="AlphaFoldDB" id="A0A484HAD5"/>